<keyword evidence="9" id="KW-1185">Reference proteome</keyword>
<dbReference type="PROSITE" id="PS50112">
    <property type="entry name" value="PAS"/>
    <property type="match status" value="1"/>
</dbReference>
<accession>A0A5C3R7H0</accession>
<dbReference type="AlphaFoldDB" id="A0A5C3R7H0"/>
<dbReference type="PROSITE" id="PS50114">
    <property type="entry name" value="GATA_ZN_FINGER_2"/>
    <property type="match status" value="1"/>
</dbReference>
<evidence type="ECO:0000256" key="1">
    <source>
        <dbReference type="ARBA" id="ARBA00022723"/>
    </source>
</evidence>
<dbReference type="EMBL" id="ML178814">
    <property type="protein sequence ID" value="TFL07294.1"/>
    <property type="molecule type" value="Genomic_DNA"/>
</dbReference>
<evidence type="ECO:0000313" key="9">
    <source>
        <dbReference type="Proteomes" id="UP000305067"/>
    </source>
</evidence>
<reference evidence="8 9" key="1">
    <citation type="journal article" date="2019" name="Nat. Ecol. Evol.">
        <title>Megaphylogeny resolves global patterns of mushroom evolution.</title>
        <authorList>
            <person name="Varga T."/>
            <person name="Krizsan K."/>
            <person name="Foldi C."/>
            <person name="Dima B."/>
            <person name="Sanchez-Garcia M."/>
            <person name="Sanchez-Ramirez S."/>
            <person name="Szollosi G.J."/>
            <person name="Szarkandi J.G."/>
            <person name="Papp V."/>
            <person name="Albert L."/>
            <person name="Andreopoulos W."/>
            <person name="Angelini C."/>
            <person name="Antonin V."/>
            <person name="Barry K.W."/>
            <person name="Bougher N.L."/>
            <person name="Buchanan P."/>
            <person name="Buyck B."/>
            <person name="Bense V."/>
            <person name="Catcheside P."/>
            <person name="Chovatia M."/>
            <person name="Cooper J."/>
            <person name="Damon W."/>
            <person name="Desjardin D."/>
            <person name="Finy P."/>
            <person name="Geml J."/>
            <person name="Haridas S."/>
            <person name="Hughes K."/>
            <person name="Justo A."/>
            <person name="Karasinski D."/>
            <person name="Kautmanova I."/>
            <person name="Kiss B."/>
            <person name="Kocsube S."/>
            <person name="Kotiranta H."/>
            <person name="LaButti K.M."/>
            <person name="Lechner B.E."/>
            <person name="Liimatainen K."/>
            <person name="Lipzen A."/>
            <person name="Lukacs Z."/>
            <person name="Mihaltcheva S."/>
            <person name="Morgado L.N."/>
            <person name="Niskanen T."/>
            <person name="Noordeloos M.E."/>
            <person name="Ohm R.A."/>
            <person name="Ortiz-Santana B."/>
            <person name="Ovrebo C."/>
            <person name="Racz N."/>
            <person name="Riley R."/>
            <person name="Savchenko A."/>
            <person name="Shiryaev A."/>
            <person name="Soop K."/>
            <person name="Spirin V."/>
            <person name="Szebenyi C."/>
            <person name="Tomsovsky M."/>
            <person name="Tulloss R.E."/>
            <person name="Uehling J."/>
            <person name="Grigoriev I.V."/>
            <person name="Vagvolgyi C."/>
            <person name="Papp T."/>
            <person name="Martin F.M."/>
            <person name="Miettinen O."/>
            <person name="Hibbett D.S."/>
            <person name="Nagy L.G."/>
        </authorList>
    </citation>
    <scope>NUCLEOTIDE SEQUENCE [LARGE SCALE GENOMIC DNA]</scope>
    <source>
        <strain evidence="8 9">CBS 309.79</strain>
    </source>
</reference>
<dbReference type="OrthoDB" id="2162994at2759"/>
<proteinExistence type="predicted"/>
<dbReference type="CDD" id="cd00130">
    <property type="entry name" value="PAS"/>
    <property type="match status" value="1"/>
</dbReference>
<evidence type="ECO:0008006" key="10">
    <source>
        <dbReference type="Google" id="ProtNLM"/>
    </source>
</evidence>
<keyword evidence="3" id="KW-0862">Zinc</keyword>
<organism evidence="8 9">
    <name type="scientific">Pterulicium gracile</name>
    <dbReference type="NCBI Taxonomy" id="1884261"/>
    <lineage>
        <taxon>Eukaryota</taxon>
        <taxon>Fungi</taxon>
        <taxon>Dikarya</taxon>
        <taxon>Basidiomycota</taxon>
        <taxon>Agaricomycotina</taxon>
        <taxon>Agaricomycetes</taxon>
        <taxon>Agaricomycetidae</taxon>
        <taxon>Agaricales</taxon>
        <taxon>Pleurotineae</taxon>
        <taxon>Pterulaceae</taxon>
        <taxon>Pterulicium</taxon>
    </lineage>
</organism>
<dbReference type="GO" id="GO:0008270">
    <property type="term" value="F:zinc ion binding"/>
    <property type="evidence" value="ECO:0007669"/>
    <property type="project" value="UniProtKB-KW"/>
</dbReference>
<dbReference type="Pfam" id="PF08447">
    <property type="entry name" value="PAS_3"/>
    <property type="match status" value="1"/>
</dbReference>
<dbReference type="STRING" id="1884261.A0A5C3R7H0"/>
<evidence type="ECO:0000256" key="3">
    <source>
        <dbReference type="ARBA" id="ARBA00022833"/>
    </source>
</evidence>
<feature type="domain" description="GATA-type" evidence="7">
    <location>
        <begin position="259"/>
        <end position="286"/>
    </location>
</feature>
<dbReference type="GO" id="GO:0006355">
    <property type="term" value="P:regulation of DNA-templated transcription"/>
    <property type="evidence" value="ECO:0007669"/>
    <property type="project" value="InterPro"/>
</dbReference>
<dbReference type="InterPro" id="IPR013088">
    <property type="entry name" value="Znf_NHR/GATA"/>
</dbReference>
<feature type="region of interest" description="Disordered" evidence="5">
    <location>
        <begin position="223"/>
        <end position="247"/>
    </location>
</feature>
<keyword evidence="2 4" id="KW-0863">Zinc-finger</keyword>
<dbReference type="InterPro" id="IPR000679">
    <property type="entry name" value="Znf_GATA"/>
</dbReference>
<dbReference type="Pfam" id="PF00320">
    <property type="entry name" value="GATA"/>
    <property type="match status" value="1"/>
</dbReference>
<evidence type="ECO:0000313" key="8">
    <source>
        <dbReference type="EMBL" id="TFL07294.1"/>
    </source>
</evidence>
<evidence type="ECO:0000256" key="2">
    <source>
        <dbReference type="ARBA" id="ARBA00022771"/>
    </source>
</evidence>
<feature type="region of interest" description="Disordered" evidence="5">
    <location>
        <begin position="199"/>
        <end position="218"/>
    </location>
</feature>
<dbReference type="GO" id="GO:0043565">
    <property type="term" value="F:sequence-specific DNA binding"/>
    <property type="evidence" value="ECO:0007669"/>
    <property type="project" value="InterPro"/>
</dbReference>
<dbReference type="SUPFAM" id="SSF55785">
    <property type="entry name" value="PYP-like sensor domain (PAS domain)"/>
    <property type="match status" value="1"/>
</dbReference>
<dbReference type="PANTHER" id="PTHR45658">
    <property type="entry name" value="GATA TRANSCRIPTION FACTOR"/>
    <property type="match status" value="1"/>
</dbReference>
<gene>
    <name evidence="8" type="ORF">BDV98DRAFT_587795</name>
</gene>
<evidence type="ECO:0000256" key="5">
    <source>
        <dbReference type="SAM" id="MobiDB-lite"/>
    </source>
</evidence>
<evidence type="ECO:0000256" key="4">
    <source>
        <dbReference type="PROSITE-ProRule" id="PRU00094"/>
    </source>
</evidence>
<dbReference type="Proteomes" id="UP000305067">
    <property type="component" value="Unassembled WGS sequence"/>
</dbReference>
<keyword evidence="1" id="KW-0479">Metal-binding</keyword>
<dbReference type="PROSITE" id="PS00344">
    <property type="entry name" value="GATA_ZN_FINGER_1"/>
    <property type="match status" value="1"/>
</dbReference>
<feature type="domain" description="PAS" evidence="6">
    <location>
        <begin position="31"/>
        <end position="86"/>
    </location>
</feature>
<dbReference type="SMART" id="SM00401">
    <property type="entry name" value="ZnF_GATA"/>
    <property type="match status" value="1"/>
</dbReference>
<protein>
    <recommendedName>
        <fullName evidence="10">Blue light receptor</fullName>
    </recommendedName>
</protein>
<dbReference type="Gene3D" id="3.30.50.10">
    <property type="entry name" value="Erythroid Transcription Factor GATA-1, subunit A"/>
    <property type="match status" value="1"/>
</dbReference>
<sequence>MPQTAAPSTFEFTRRKRYADLLVTELSDAIILVLSPNCDLWYCGASLTEMLGYSEEDWLDFKLTNFIHANDRQTLLDNFSTCISTGVEMSAYARFLKKGANSFNTTAEHPKLFEINGRPKYAVDGSNRCICVFAVAKPYPGRSGDSLGTFLDLKLENQRLSEKAARLRFQAEQRGLVPSASAGLSPTTKINKSFGGVSWQDKASTDRPYASSHLPLSSMGYPGGSSSKLIDDADPADGGNKKRKLSKILTSTSGPQYICMSCGRTDSPEWRKGPQGPKTLCNACGLRWAKESRRPAESSDVPMGGADT</sequence>
<dbReference type="PANTHER" id="PTHR45658:SF18">
    <property type="entry name" value="PROTEIN GAT2"/>
    <property type="match status" value="1"/>
</dbReference>
<dbReference type="InterPro" id="IPR013655">
    <property type="entry name" value="PAS_fold_3"/>
</dbReference>
<evidence type="ECO:0000259" key="7">
    <source>
        <dbReference type="PROSITE" id="PS50114"/>
    </source>
</evidence>
<dbReference type="Gene3D" id="3.30.450.20">
    <property type="entry name" value="PAS domain"/>
    <property type="match status" value="1"/>
</dbReference>
<dbReference type="SUPFAM" id="SSF57716">
    <property type="entry name" value="Glucocorticoid receptor-like (DNA-binding domain)"/>
    <property type="match status" value="1"/>
</dbReference>
<dbReference type="CDD" id="cd00202">
    <property type="entry name" value="ZnF_GATA"/>
    <property type="match status" value="1"/>
</dbReference>
<dbReference type="SMART" id="SM00091">
    <property type="entry name" value="PAS"/>
    <property type="match status" value="1"/>
</dbReference>
<evidence type="ECO:0000259" key="6">
    <source>
        <dbReference type="PROSITE" id="PS50112"/>
    </source>
</evidence>
<dbReference type="InterPro" id="IPR000014">
    <property type="entry name" value="PAS"/>
</dbReference>
<name>A0A5C3R7H0_9AGAR</name>
<dbReference type="InterPro" id="IPR051140">
    <property type="entry name" value="GATA_TF"/>
</dbReference>
<dbReference type="InterPro" id="IPR035965">
    <property type="entry name" value="PAS-like_dom_sf"/>
</dbReference>